<gene>
    <name evidence="3" type="ORF">DF223_06375</name>
</gene>
<dbReference type="AlphaFoldDB" id="A0A2U1TEG1"/>
<feature type="region of interest" description="Disordered" evidence="1">
    <location>
        <begin position="1"/>
        <end position="21"/>
    </location>
</feature>
<name>A0A2U1TEG1_9MICO</name>
<keyword evidence="3" id="KW-0645">Protease</keyword>
<feature type="transmembrane region" description="Helical" evidence="2">
    <location>
        <begin position="248"/>
        <end position="269"/>
    </location>
</feature>
<feature type="compositionally biased region" description="Basic and acidic residues" evidence="1">
    <location>
        <begin position="11"/>
        <end position="21"/>
    </location>
</feature>
<keyword evidence="3" id="KW-0378">Hydrolase</keyword>
<accession>A0A2U1TEG1</accession>
<feature type="transmembrane region" description="Helical" evidence="2">
    <location>
        <begin position="308"/>
        <end position="328"/>
    </location>
</feature>
<keyword evidence="3" id="KW-0482">Metalloprotease</keyword>
<dbReference type="InterPro" id="IPR026898">
    <property type="entry name" value="PrsW"/>
</dbReference>
<dbReference type="EMBL" id="QEFB01000005">
    <property type="protein sequence ID" value="PWC07256.1"/>
    <property type="molecule type" value="Genomic_DNA"/>
</dbReference>
<evidence type="ECO:0000256" key="2">
    <source>
        <dbReference type="SAM" id="Phobius"/>
    </source>
</evidence>
<feature type="transmembrane region" description="Helical" evidence="2">
    <location>
        <begin position="132"/>
        <end position="156"/>
    </location>
</feature>
<keyword evidence="4" id="KW-1185">Reference proteome</keyword>
<dbReference type="Proteomes" id="UP000244962">
    <property type="component" value="Unassembled WGS sequence"/>
</dbReference>
<keyword evidence="2" id="KW-1133">Transmembrane helix</keyword>
<evidence type="ECO:0000313" key="3">
    <source>
        <dbReference type="EMBL" id="PWC07256.1"/>
    </source>
</evidence>
<dbReference type="Pfam" id="PF13367">
    <property type="entry name" value="PrsW-protease"/>
    <property type="match status" value="1"/>
</dbReference>
<feature type="transmembrane region" description="Helical" evidence="2">
    <location>
        <begin position="208"/>
        <end position="228"/>
    </location>
</feature>
<dbReference type="PANTHER" id="PTHR36844">
    <property type="entry name" value="PROTEASE PRSW"/>
    <property type="match status" value="1"/>
</dbReference>
<dbReference type="GO" id="GO:0008237">
    <property type="term" value="F:metallopeptidase activity"/>
    <property type="evidence" value="ECO:0007669"/>
    <property type="project" value="UniProtKB-KW"/>
</dbReference>
<protein>
    <submittedName>
        <fullName evidence="3">PrsW family intramembrane metalloprotease</fullName>
    </submittedName>
</protein>
<keyword evidence="2" id="KW-0812">Transmembrane</keyword>
<organism evidence="3 4">
    <name type="scientific">Mycetocola zhujimingii</name>
    <dbReference type="NCBI Taxonomy" id="2079792"/>
    <lineage>
        <taxon>Bacteria</taxon>
        <taxon>Bacillati</taxon>
        <taxon>Actinomycetota</taxon>
        <taxon>Actinomycetes</taxon>
        <taxon>Micrococcales</taxon>
        <taxon>Microbacteriaceae</taxon>
        <taxon>Mycetocola</taxon>
    </lineage>
</organism>
<feature type="transmembrane region" description="Helical" evidence="2">
    <location>
        <begin position="101"/>
        <end position="120"/>
    </location>
</feature>
<reference evidence="4" key="1">
    <citation type="submission" date="2018-04" db="EMBL/GenBank/DDBJ databases">
        <authorList>
            <person name="Liu S."/>
            <person name="Wang Z."/>
            <person name="Li J."/>
        </authorList>
    </citation>
    <scope>NUCLEOTIDE SEQUENCE [LARGE SCALE GENOMIC DNA]</scope>
    <source>
        <strain evidence="4">622</strain>
    </source>
</reference>
<feature type="transmembrane region" description="Helical" evidence="2">
    <location>
        <begin position="70"/>
        <end position="95"/>
    </location>
</feature>
<dbReference type="GO" id="GO:0006508">
    <property type="term" value="P:proteolysis"/>
    <property type="evidence" value="ECO:0007669"/>
    <property type="project" value="UniProtKB-KW"/>
</dbReference>
<sequence>MANEFPGGYRHTPDNRARGRDAASHQPLQIYTGSAYSTPGGFGQPTYAQPVAPESWVQPVWTQPVSRTPAVAIVGVVAVAVLTLLLFSVLGYFVIFLGPAATLVGFLIALVPLAVVLWAIRWVDRWEPEPRLALLFGFLWGAAASVAIALIVGLTIEIAAMATTGQGTPTFLQAALQAPVVEETAKGIGVLILFFATRKHFTGPVDGLVYAAIVAAGFAFTENIQYFAVALVEGGLGELGATFFMRAILAPFAHVTFTALTGLAIGMAAVRGGRMLIGWFILGLAGAIALHALWNGSLFVVSSLESYAMYYVLIQVPIFVILIVITILMRRHEARITAARLSEYAAAGWFVPAEVQMLASATGRRQAMSWARTLPGNKAGVMKQFINDATRLAFTRQRIITGRNDLVHRKTEQELLVAVAGDRQVLLGP</sequence>
<evidence type="ECO:0000256" key="1">
    <source>
        <dbReference type="SAM" id="MobiDB-lite"/>
    </source>
</evidence>
<proteinExistence type="predicted"/>
<feature type="transmembrane region" description="Helical" evidence="2">
    <location>
        <begin position="276"/>
        <end position="296"/>
    </location>
</feature>
<evidence type="ECO:0000313" key="4">
    <source>
        <dbReference type="Proteomes" id="UP000244962"/>
    </source>
</evidence>
<dbReference type="RefSeq" id="WP_108962601.1">
    <property type="nucleotide sequence ID" value="NZ_QEFB01000005.1"/>
</dbReference>
<keyword evidence="2" id="KW-0472">Membrane</keyword>
<dbReference type="PANTHER" id="PTHR36844:SF1">
    <property type="entry name" value="PROTEASE PRSW"/>
    <property type="match status" value="1"/>
</dbReference>
<comment type="caution">
    <text evidence="3">The sequence shown here is derived from an EMBL/GenBank/DDBJ whole genome shotgun (WGS) entry which is preliminary data.</text>
</comment>